<protein>
    <submittedName>
        <fullName evidence="2">Uncharacterized protein</fullName>
    </submittedName>
</protein>
<keyword evidence="3" id="KW-1185">Reference proteome</keyword>
<reference evidence="3" key="1">
    <citation type="submission" date="2016-10" db="EMBL/GenBank/DDBJ databases">
        <authorList>
            <person name="Varghese N."/>
            <person name="Submissions S."/>
        </authorList>
    </citation>
    <scope>NUCLEOTIDE SEQUENCE [LARGE SCALE GENOMIC DNA]</scope>
    <source>
        <strain evidence="3">DSM 22361</strain>
    </source>
</reference>
<evidence type="ECO:0000256" key="1">
    <source>
        <dbReference type="SAM" id="Phobius"/>
    </source>
</evidence>
<evidence type="ECO:0000313" key="2">
    <source>
        <dbReference type="EMBL" id="SEF73337.1"/>
    </source>
</evidence>
<proteinExistence type="predicted"/>
<dbReference type="AlphaFoldDB" id="A0A1H5UGD5"/>
<keyword evidence="1" id="KW-0472">Membrane</keyword>
<keyword evidence="1" id="KW-0812">Transmembrane</keyword>
<accession>A0A1H5UGD5</accession>
<sequence length="43" mass="4939">MDKAMAFILQNKTLVIAILMILSVFAIYQFGYIVGKFVYLITH</sequence>
<dbReference type="RefSeq" id="WP_262508091.1">
    <property type="nucleotide sequence ID" value="NZ_CP049246.1"/>
</dbReference>
<feature type="transmembrane region" description="Helical" evidence="1">
    <location>
        <begin position="12"/>
        <end position="34"/>
    </location>
</feature>
<dbReference type="Proteomes" id="UP000236731">
    <property type="component" value="Unassembled WGS sequence"/>
</dbReference>
<dbReference type="EMBL" id="FNUT01000002">
    <property type="protein sequence ID" value="SEF73337.1"/>
    <property type="molecule type" value="Genomic_DNA"/>
</dbReference>
<name>A0A1H5UGD5_9SPHI</name>
<evidence type="ECO:0000313" key="3">
    <source>
        <dbReference type="Proteomes" id="UP000236731"/>
    </source>
</evidence>
<organism evidence="2 3">
    <name type="scientific">Sphingobacterium lactis</name>
    <dbReference type="NCBI Taxonomy" id="797291"/>
    <lineage>
        <taxon>Bacteria</taxon>
        <taxon>Pseudomonadati</taxon>
        <taxon>Bacteroidota</taxon>
        <taxon>Sphingobacteriia</taxon>
        <taxon>Sphingobacteriales</taxon>
        <taxon>Sphingobacteriaceae</taxon>
        <taxon>Sphingobacterium</taxon>
    </lineage>
</organism>
<keyword evidence="1" id="KW-1133">Transmembrane helix</keyword>
<gene>
    <name evidence="2" type="ORF">SAMN05421877_102266</name>
</gene>